<dbReference type="GO" id="GO:0016787">
    <property type="term" value="F:hydrolase activity"/>
    <property type="evidence" value="ECO:0007669"/>
    <property type="project" value="UniProtKB-ARBA"/>
</dbReference>
<dbReference type="InterPro" id="IPR002591">
    <property type="entry name" value="Phosphodiest/P_Trfase"/>
</dbReference>
<comment type="caution">
    <text evidence="1">The sequence shown here is derived from an EMBL/GenBank/DDBJ whole genome shotgun (WGS) entry which is preliminary data.</text>
</comment>
<accession>A0A8J1XGQ1</accession>
<name>A0A8J1XGQ1_OWEFU</name>
<dbReference type="OrthoDB" id="415411at2759"/>
<reference evidence="1" key="1">
    <citation type="submission" date="2022-03" db="EMBL/GenBank/DDBJ databases">
        <authorList>
            <person name="Martin C."/>
        </authorList>
    </citation>
    <scope>NUCLEOTIDE SEQUENCE</scope>
</reference>
<dbReference type="PANTHER" id="PTHR10151">
    <property type="entry name" value="ECTONUCLEOTIDE PYROPHOSPHATASE/PHOSPHODIESTERASE"/>
    <property type="match status" value="1"/>
</dbReference>
<protein>
    <submittedName>
        <fullName evidence="1">Uncharacterized protein</fullName>
    </submittedName>
</protein>
<dbReference type="AlphaFoldDB" id="A0A8J1XGQ1"/>
<dbReference type="CDD" id="cd16018">
    <property type="entry name" value="Enpp"/>
    <property type="match status" value="1"/>
</dbReference>
<dbReference type="Proteomes" id="UP000749559">
    <property type="component" value="Unassembled WGS sequence"/>
</dbReference>
<evidence type="ECO:0000313" key="2">
    <source>
        <dbReference type="Proteomes" id="UP000749559"/>
    </source>
</evidence>
<dbReference type="SUPFAM" id="SSF53649">
    <property type="entry name" value="Alkaline phosphatase-like"/>
    <property type="match status" value="1"/>
</dbReference>
<dbReference type="InterPro" id="IPR017850">
    <property type="entry name" value="Alkaline_phosphatase_core_sf"/>
</dbReference>
<proteinExistence type="predicted"/>
<dbReference type="Pfam" id="PF01663">
    <property type="entry name" value="Phosphodiest"/>
    <property type="match status" value="1"/>
</dbReference>
<dbReference type="Gene3D" id="3.30.1360.180">
    <property type="match status" value="1"/>
</dbReference>
<sequence length="435" mass="49349">MINITSLILTLGVVSICYGAYTERVLLISMDGFRYDYLDTISNLTNFGYMKSTGTHAPYINNTFITLTFPTHYSMSTGLYSESNGMVSNYMFDPLDNTSFGMGNVEPKWWDGGEPIWTTVMKQNKTSATFFWPGSDVPIHGVLPKYYFPYNKTIPFDDRIDTAVNWLKEGINFATLYFNEPDKQGHDFGPESNEVIEAVKYMDEIMGKILDKLRQNDLLDSTNIILVSDHGMAYTNRSMNIDLSKYVNISTHIEKIANYGAAMNFIPKAGMEDAVYNILKDAHPKMTAYKKEDIPEEWHYKNHHRILPMLLVCDEGWQVVPDESWIRNVLGMHGWDNNLMSMKPFFIARGPNIKEDFVAEPFKSVDLYPLMTELLGLNPAPNNGTLEIVKSFLKDNPEMTSVTATPQLATTQSSSSKIMTETYSVVFVATTLLLL</sequence>
<organism evidence="1 2">
    <name type="scientific">Owenia fusiformis</name>
    <name type="common">Polychaete worm</name>
    <dbReference type="NCBI Taxonomy" id="6347"/>
    <lineage>
        <taxon>Eukaryota</taxon>
        <taxon>Metazoa</taxon>
        <taxon>Spiralia</taxon>
        <taxon>Lophotrochozoa</taxon>
        <taxon>Annelida</taxon>
        <taxon>Polychaeta</taxon>
        <taxon>Sedentaria</taxon>
        <taxon>Canalipalpata</taxon>
        <taxon>Sabellida</taxon>
        <taxon>Oweniida</taxon>
        <taxon>Oweniidae</taxon>
        <taxon>Owenia</taxon>
    </lineage>
</organism>
<keyword evidence="2" id="KW-1185">Reference proteome</keyword>
<evidence type="ECO:0000313" key="1">
    <source>
        <dbReference type="EMBL" id="CAH1784004.1"/>
    </source>
</evidence>
<dbReference type="PANTHER" id="PTHR10151:SF120">
    <property type="entry name" value="BIS(5'-ADENOSYL)-TRIPHOSPHATASE"/>
    <property type="match status" value="1"/>
</dbReference>
<dbReference type="EMBL" id="CAIIXF020000005">
    <property type="protein sequence ID" value="CAH1784004.1"/>
    <property type="molecule type" value="Genomic_DNA"/>
</dbReference>
<gene>
    <name evidence="1" type="ORF">OFUS_LOCUS10271</name>
</gene>
<dbReference type="Gene3D" id="3.40.720.10">
    <property type="entry name" value="Alkaline Phosphatase, subunit A"/>
    <property type="match status" value="1"/>
</dbReference>